<evidence type="ECO:0000313" key="2">
    <source>
        <dbReference type="Proteomes" id="UP001267344"/>
    </source>
</evidence>
<dbReference type="EMBL" id="JASBAG010000001">
    <property type="protein sequence ID" value="MDT0095678.1"/>
    <property type="molecule type" value="Genomic_DNA"/>
</dbReference>
<gene>
    <name evidence="1" type="ORF">QJV39_03025</name>
</gene>
<accession>A0ABU2ICA9</accession>
<dbReference type="Proteomes" id="UP001267344">
    <property type="component" value="Unassembled WGS sequence"/>
</dbReference>
<keyword evidence="2" id="KW-1185">Reference proteome</keyword>
<organism evidence="1 2">
    <name type="scientific">Listeria swaminathanii</name>
    <dbReference type="NCBI Taxonomy" id="2713501"/>
    <lineage>
        <taxon>Bacteria</taxon>
        <taxon>Bacillati</taxon>
        <taxon>Bacillota</taxon>
        <taxon>Bacilli</taxon>
        <taxon>Bacillales</taxon>
        <taxon>Listeriaceae</taxon>
        <taxon>Listeria</taxon>
    </lineage>
</organism>
<reference evidence="1 2" key="1">
    <citation type="submission" date="2023-05" db="EMBL/GenBank/DDBJ databases">
        <title>A Combination of Whole Genome Sequencing and Metagenomics Reveals Diversity of Listeria spp. in Soil Collected from the Nantahala National Forest.</title>
        <authorList>
            <person name="Wang J."/>
            <person name="Schamp C.N."/>
            <person name="Hudson L.K."/>
            <person name="Chaggar H.K."/>
            <person name="Bryan D.W."/>
            <person name="Radosevich M."/>
            <person name="Denes T.G."/>
        </authorList>
    </citation>
    <scope>NUCLEOTIDE SEQUENCE [LARGE SCALE GENOMIC DNA]</scope>
    <source>
        <strain evidence="1 2">UTK S2-0009</strain>
    </source>
</reference>
<comment type="caution">
    <text evidence="1">The sequence shown here is derived from an EMBL/GenBank/DDBJ whole genome shotgun (WGS) entry which is preliminary data.</text>
</comment>
<dbReference type="RefSeq" id="WP_311174468.1">
    <property type="nucleotide sequence ID" value="NZ_CP156021.1"/>
</dbReference>
<dbReference type="Pfam" id="PF13125">
    <property type="entry name" value="DUF3958"/>
    <property type="match status" value="1"/>
</dbReference>
<evidence type="ECO:0000313" key="1">
    <source>
        <dbReference type="EMBL" id="MDT0095678.1"/>
    </source>
</evidence>
<name>A0ABU2ICA9_9LIST</name>
<dbReference type="InterPro" id="IPR025014">
    <property type="entry name" value="DUF3958"/>
</dbReference>
<proteinExistence type="predicted"/>
<sequence length="119" mass="14607">MDKWEVLQAQERGLLEREETIHKELRKSTKIKEQYQEHFHEAKQFLEGCSYLFHTNNKPYLFESAMNEFSHESRKVITQLENSEETLNKKYRKTQQDLEDIFYKKRKVILDEKENKNEH</sequence>
<dbReference type="GeneID" id="93238975"/>
<protein>
    <submittedName>
        <fullName evidence="1">DUF3958 family protein</fullName>
    </submittedName>
</protein>